<feature type="chain" id="PRO_5045378610" description="DUF5666 domain-containing protein" evidence="2">
    <location>
        <begin position="27"/>
        <end position="398"/>
    </location>
</feature>
<dbReference type="RefSeq" id="WP_263371563.1">
    <property type="nucleotide sequence ID" value="NZ_JAGSYD010000003.1"/>
</dbReference>
<name>A0ABW1Z9G3_9BACT</name>
<evidence type="ECO:0000256" key="1">
    <source>
        <dbReference type="SAM" id="MobiDB-lite"/>
    </source>
</evidence>
<accession>A0ABW1Z9G3</accession>
<dbReference type="Proteomes" id="UP001596391">
    <property type="component" value="Unassembled WGS sequence"/>
</dbReference>
<organism evidence="3 4">
    <name type="scientific">Granulicella cerasi</name>
    <dbReference type="NCBI Taxonomy" id="741063"/>
    <lineage>
        <taxon>Bacteria</taxon>
        <taxon>Pseudomonadati</taxon>
        <taxon>Acidobacteriota</taxon>
        <taxon>Terriglobia</taxon>
        <taxon>Terriglobales</taxon>
        <taxon>Acidobacteriaceae</taxon>
        <taxon>Granulicella</taxon>
    </lineage>
</organism>
<proteinExistence type="predicted"/>
<protein>
    <recommendedName>
        <fullName evidence="5">DUF5666 domain-containing protein</fullName>
    </recommendedName>
</protein>
<feature type="compositionally biased region" description="Polar residues" evidence="1">
    <location>
        <begin position="321"/>
        <end position="330"/>
    </location>
</feature>
<feature type="signal peptide" evidence="2">
    <location>
        <begin position="1"/>
        <end position="26"/>
    </location>
</feature>
<evidence type="ECO:0008006" key="5">
    <source>
        <dbReference type="Google" id="ProtNLM"/>
    </source>
</evidence>
<keyword evidence="4" id="KW-1185">Reference proteome</keyword>
<evidence type="ECO:0000313" key="3">
    <source>
        <dbReference type="EMBL" id="MFC6645172.1"/>
    </source>
</evidence>
<feature type="compositionally biased region" description="Low complexity" evidence="1">
    <location>
        <begin position="281"/>
        <end position="296"/>
    </location>
</feature>
<gene>
    <name evidence="3" type="ORF">ACFQBQ_06135</name>
</gene>
<sequence length="398" mass="39271">MIRFRSAILATAVALGPISLGSVAFAQVAPAAAATSLKVTGTVKSVGAGSLVITSANGDVALTLPDAAKILLVAPGSKDLKSAIPGAATDISVGDRALVTATPEAAPATPSVLRVIVMKSAAIETAHAAEEAAWTQGIGGIVKSVDPTTGKLMVASGQKMIAVSTTPSTIVRRYSGGSVRFADATVSTLGSIGVGDQIRVRGTKSPDGTALTADEMVAGTFRNFSGLVTAIDPATGAVTLKDLASKKVVKVEVTKDSDVRRLPPQMAQMIAMRLKGQASAGAPSGAAAAGSPAAGGRPAGGWNGGGEGGDARARSQREGSGLSSIMQRLPTETLSGLKTGEAVMIVATQSSADSTTPSAVTMLVGVDAILTAPSGDTMTLSPWGLGGSSGAEAAGGVQ</sequence>
<comment type="caution">
    <text evidence="3">The sequence shown here is derived from an EMBL/GenBank/DDBJ whole genome shotgun (WGS) entry which is preliminary data.</text>
</comment>
<evidence type="ECO:0000256" key="2">
    <source>
        <dbReference type="SAM" id="SignalP"/>
    </source>
</evidence>
<feature type="region of interest" description="Disordered" evidence="1">
    <location>
        <begin position="281"/>
        <end position="330"/>
    </location>
</feature>
<keyword evidence="2" id="KW-0732">Signal</keyword>
<dbReference type="EMBL" id="JBHSWI010000001">
    <property type="protein sequence ID" value="MFC6645172.1"/>
    <property type="molecule type" value="Genomic_DNA"/>
</dbReference>
<reference evidence="4" key="1">
    <citation type="journal article" date="2019" name="Int. J. Syst. Evol. Microbiol.">
        <title>The Global Catalogue of Microorganisms (GCM) 10K type strain sequencing project: providing services to taxonomists for standard genome sequencing and annotation.</title>
        <authorList>
            <consortium name="The Broad Institute Genomics Platform"/>
            <consortium name="The Broad Institute Genome Sequencing Center for Infectious Disease"/>
            <person name="Wu L."/>
            <person name="Ma J."/>
        </authorList>
    </citation>
    <scope>NUCLEOTIDE SEQUENCE [LARGE SCALE GENOMIC DNA]</scope>
    <source>
        <strain evidence="4">CGMCC 1.16026</strain>
    </source>
</reference>
<evidence type="ECO:0000313" key="4">
    <source>
        <dbReference type="Proteomes" id="UP001596391"/>
    </source>
</evidence>
<feature type="compositionally biased region" description="Gly residues" evidence="1">
    <location>
        <begin position="297"/>
        <end position="308"/>
    </location>
</feature>